<reference evidence="8" key="2">
    <citation type="submission" date="2021-04" db="EMBL/GenBank/DDBJ databases">
        <authorList>
            <person name="Gilroy R."/>
        </authorList>
    </citation>
    <scope>NUCLEOTIDE SEQUENCE</scope>
    <source>
        <strain evidence="8">CHK188-16595</strain>
    </source>
</reference>
<name>A0A9D2MGD2_9FIRM</name>
<evidence type="ECO:0000256" key="4">
    <source>
        <dbReference type="ARBA" id="ARBA00023004"/>
    </source>
</evidence>
<evidence type="ECO:0000256" key="3">
    <source>
        <dbReference type="ARBA" id="ARBA00022723"/>
    </source>
</evidence>
<accession>A0A9D2MGD2</accession>
<dbReference type="GO" id="GO:0004333">
    <property type="term" value="F:fumarate hydratase activity"/>
    <property type="evidence" value="ECO:0007669"/>
    <property type="project" value="UniProtKB-EC"/>
</dbReference>
<comment type="similarity">
    <text evidence="1">Belongs to the class-I fumarase family.</text>
</comment>
<keyword evidence="6 8" id="KW-0456">Lyase</keyword>
<dbReference type="AlphaFoldDB" id="A0A9D2MGD2"/>
<gene>
    <name evidence="8" type="ORF">IAA37_01095</name>
</gene>
<feature type="domain" description="Fe-S hydro-lyase tartrate dehydratase alpha-type catalytic" evidence="7">
    <location>
        <begin position="11"/>
        <end position="279"/>
    </location>
</feature>
<evidence type="ECO:0000256" key="5">
    <source>
        <dbReference type="ARBA" id="ARBA00023014"/>
    </source>
</evidence>
<keyword evidence="2" id="KW-0004">4Fe-4S</keyword>
<dbReference type="Proteomes" id="UP000823877">
    <property type="component" value="Unassembled WGS sequence"/>
</dbReference>
<dbReference type="NCBIfam" id="NF004885">
    <property type="entry name" value="PRK06246.1"/>
    <property type="match status" value="1"/>
</dbReference>
<dbReference type="PANTHER" id="PTHR30389:SF17">
    <property type="entry name" value="L(+)-TARTRATE DEHYDRATASE SUBUNIT ALPHA-RELATED"/>
    <property type="match status" value="1"/>
</dbReference>
<dbReference type="InterPro" id="IPR051208">
    <property type="entry name" value="Class-I_Fumarase/Tartrate_DH"/>
</dbReference>
<reference evidence="8" key="1">
    <citation type="journal article" date="2021" name="PeerJ">
        <title>Extensive microbial diversity within the chicken gut microbiome revealed by metagenomics and culture.</title>
        <authorList>
            <person name="Gilroy R."/>
            <person name="Ravi A."/>
            <person name="Getino M."/>
            <person name="Pursley I."/>
            <person name="Horton D.L."/>
            <person name="Alikhan N.F."/>
            <person name="Baker D."/>
            <person name="Gharbi K."/>
            <person name="Hall N."/>
            <person name="Watson M."/>
            <person name="Adriaenssens E.M."/>
            <person name="Foster-Nyarko E."/>
            <person name="Jarju S."/>
            <person name="Secka A."/>
            <person name="Antonio M."/>
            <person name="Oren A."/>
            <person name="Chaudhuri R.R."/>
            <person name="La Ragione R."/>
            <person name="Hildebrand F."/>
            <person name="Pallen M.J."/>
        </authorList>
    </citation>
    <scope>NUCLEOTIDE SEQUENCE</scope>
    <source>
        <strain evidence="8">CHK188-16595</strain>
    </source>
</reference>
<keyword evidence="4" id="KW-0408">Iron</keyword>
<dbReference type="Pfam" id="PF05681">
    <property type="entry name" value="Fumerase"/>
    <property type="match status" value="1"/>
</dbReference>
<dbReference type="GO" id="GO:0046872">
    <property type="term" value="F:metal ion binding"/>
    <property type="evidence" value="ECO:0007669"/>
    <property type="project" value="UniProtKB-KW"/>
</dbReference>
<evidence type="ECO:0000256" key="6">
    <source>
        <dbReference type="ARBA" id="ARBA00023239"/>
    </source>
</evidence>
<keyword evidence="5" id="KW-0411">Iron-sulfur</keyword>
<dbReference type="NCBIfam" id="TIGR00722">
    <property type="entry name" value="ttdA_fumA_fumB"/>
    <property type="match status" value="1"/>
</dbReference>
<evidence type="ECO:0000256" key="2">
    <source>
        <dbReference type="ARBA" id="ARBA00022485"/>
    </source>
</evidence>
<evidence type="ECO:0000256" key="1">
    <source>
        <dbReference type="ARBA" id="ARBA00008876"/>
    </source>
</evidence>
<evidence type="ECO:0000313" key="9">
    <source>
        <dbReference type="Proteomes" id="UP000823877"/>
    </source>
</evidence>
<comment type="caution">
    <text evidence="8">The sequence shown here is derived from an EMBL/GenBank/DDBJ whole genome shotgun (WGS) entry which is preliminary data.</text>
</comment>
<dbReference type="GO" id="GO:0051539">
    <property type="term" value="F:4 iron, 4 sulfur cluster binding"/>
    <property type="evidence" value="ECO:0007669"/>
    <property type="project" value="UniProtKB-KW"/>
</dbReference>
<evidence type="ECO:0000259" key="7">
    <source>
        <dbReference type="Pfam" id="PF05681"/>
    </source>
</evidence>
<dbReference type="EC" id="4.2.1.2" evidence="8"/>
<dbReference type="InterPro" id="IPR004646">
    <property type="entry name" value="Fe-S_hydro-lyase_TtdA-typ_cat"/>
</dbReference>
<sequence length="281" mass="29986">MREVSSDSITKTVKALVIQANKILPEDLVHCISCCEKTEQKDTARAVLSDLQANIDAAAQLDIPVCQDTGMAVIFAEIGQDVHISGENFEDAVNRGVAEGYTDGLLRKSVVRDPFFDRVNTNDNTPAVLHTRIVPGDKIRITAAPKGFGSENMSALRMFTPSAKQEDIIGFVVDTVKKAGSNPCPPVVVGVGIGGDFEYSALLAKKALCRSVSKRNPNALYAGMEKEMLNQINALNIGPQGFGGQTTALAVNIETYPTHIAGLPVAVNIGCHVTRHASAEI</sequence>
<evidence type="ECO:0000313" key="8">
    <source>
        <dbReference type="EMBL" id="HJB74256.1"/>
    </source>
</evidence>
<keyword evidence="3" id="KW-0479">Metal-binding</keyword>
<organism evidence="8 9">
    <name type="scientific">Candidatus Eubacterium faecale</name>
    <dbReference type="NCBI Taxonomy" id="2838568"/>
    <lineage>
        <taxon>Bacteria</taxon>
        <taxon>Bacillati</taxon>
        <taxon>Bacillota</taxon>
        <taxon>Clostridia</taxon>
        <taxon>Eubacteriales</taxon>
        <taxon>Eubacteriaceae</taxon>
        <taxon>Eubacterium</taxon>
    </lineage>
</organism>
<proteinExistence type="inferred from homology"/>
<dbReference type="EMBL" id="DWXN01000002">
    <property type="protein sequence ID" value="HJB74256.1"/>
    <property type="molecule type" value="Genomic_DNA"/>
</dbReference>
<dbReference type="PANTHER" id="PTHR30389">
    <property type="entry name" value="FUMARATE HYDRATASE-RELATED"/>
    <property type="match status" value="1"/>
</dbReference>
<protein>
    <submittedName>
        <fullName evidence="8">Fumarate hydratase</fullName>
        <ecNumber evidence="8">4.2.1.2</ecNumber>
    </submittedName>
</protein>